<dbReference type="PROSITE" id="PS00018">
    <property type="entry name" value="EF_HAND_1"/>
    <property type="match status" value="1"/>
</dbReference>
<keyword evidence="6 9" id="KW-0788">Thiol protease</keyword>
<evidence type="ECO:0000256" key="4">
    <source>
        <dbReference type="ARBA" id="ARBA00022737"/>
    </source>
</evidence>
<evidence type="ECO:0000313" key="13">
    <source>
        <dbReference type="EMBL" id="GFO35611.1"/>
    </source>
</evidence>
<dbReference type="Proteomes" id="UP000735302">
    <property type="component" value="Unassembled WGS sequence"/>
</dbReference>
<dbReference type="InterPro" id="IPR022683">
    <property type="entry name" value="Calpain_III"/>
</dbReference>
<feature type="region of interest" description="Disordered" evidence="10">
    <location>
        <begin position="1"/>
        <end position="164"/>
    </location>
</feature>
<dbReference type="InterPro" id="IPR001300">
    <property type="entry name" value="Peptidase_C2_calpain_cat"/>
</dbReference>
<proteinExistence type="inferred from homology"/>
<name>A0AAV4CV95_9GAST</name>
<evidence type="ECO:0000259" key="12">
    <source>
        <dbReference type="PROSITE" id="PS50222"/>
    </source>
</evidence>
<dbReference type="CDD" id="cd00044">
    <property type="entry name" value="CysPc"/>
    <property type="match status" value="1"/>
</dbReference>
<dbReference type="PROSITE" id="PS50203">
    <property type="entry name" value="CALPAIN_CAT"/>
    <property type="match status" value="1"/>
</dbReference>
<dbReference type="GO" id="GO:0005509">
    <property type="term" value="F:calcium ion binding"/>
    <property type="evidence" value="ECO:0007669"/>
    <property type="project" value="InterPro"/>
</dbReference>
<accession>A0AAV4CV95</accession>
<dbReference type="Pfam" id="PF00648">
    <property type="entry name" value="Peptidase_C2"/>
    <property type="match status" value="1"/>
</dbReference>
<evidence type="ECO:0000256" key="6">
    <source>
        <dbReference type="ARBA" id="ARBA00022807"/>
    </source>
</evidence>
<dbReference type="GO" id="GO:0006508">
    <property type="term" value="P:proteolysis"/>
    <property type="evidence" value="ECO:0007669"/>
    <property type="project" value="UniProtKB-KW"/>
</dbReference>
<comment type="caution">
    <text evidence="13">The sequence shown here is derived from an EMBL/GenBank/DDBJ whole genome shotgun (WGS) entry which is preliminary data.</text>
</comment>
<feature type="compositionally biased region" description="Polar residues" evidence="10">
    <location>
        <begin position="112"/>
        <end position="125"/>
    </location>
</feature>
<evidence type="ECO:0000256" key="2">
    <source>
        <dbReference type="ARBA" id="ARBA00022670"/>
    </source>
</evidence>
<dbReference type="FunFam" id="2.60.120.380:FF:000001">
    <property type="entry name" value="Calpain-1 catalytic subunit"/>
    <property type="match status" value="1"/>
</dbReference>
<gene>
    <name evidence="13" type="ORF">PoB_006211600</name>
</gene>
<dbReference type="InterPro" id="IPR033883">
    <property type="entry name" value="C2_III"/>
</dbReference>
<reference evidence="13 14" key="1">
    <citation type="journal article" date="2021" name="Elife">
        <title>Chloroplast acquisition without the gene transfer in kleptoplastic sea slugs, Plakobranchus ocellatus.</title>
        <authorList>
            <person name="Maeda T."/>
            <person name="Takahashi S."/>
            <person name="Yoshida T."/>
            <person name="Shimamura S."/>
            <person name="Takaki Y."/>
            <person name="Nagai Y."/>
            <person name="Toyoda A."/>
            <person name="Suzuki Y."/>
            <person name="Arimoto A."/>
            <person name="Ishii H."/>
            <person name="Satoh N."/>
            <person name="Nishiyama T."/>
            <person name="Hasebe M."/>
            <person name="Maruyama T."/>
            <person name="Minagawa J."/>
            <person name="Obokata J."/>
            <person name="Shigenobu S."/>
        </authorList>
    </citation>
    <scope>NUCLEOTIDE SEQUENCE [LARGE SCALE GENOMIC DNA]</scope>
</reference>
<keyword evidence="3" id="KW-0479">Metal-binding</keyword>
<dbReference type="GO" id="GO:0005737">
    <property type="term" value="C:cytoplasm"/>
    <property type="evidence" value="ECO:0007669"/>
    <property type="project" value="TreeGrafter"/>
</dbReference>
<protein>
    <submittedName>
        <fullName evidence="13">Calpain-9</fullName>
    </submittedName>
</protein>
<dbReference type="Pfam" id="PF01067">
    <property type="entry name" value="Calpain_III"/>
    <property type="match status" value="1"/>
</dbReference>
<dbReference type="PANTHER" id="PTHR10183:SF427">
    <property type="entry name" value="CALPAIN-9-LIKE ISOFORM X1"/>
    <property type="match status" value="1"/>
</dbReference>
<feature type="compositionally biased region" description="Low complexity" evidence="10">
    <location>
        <begin position="15"/>
        <end position="29"/>
    </location>
</feature>
<keyword evidence="4" id="KW-0677">Repeat</keyword>
<dbReference type="InterPro" id="IPR038765">
    <property type="entry name" value="Papain-like_cys_pep_sf"/>
</dbReference>
<dbReference type="PANTHER" id="PTHR10183">
    <property type="entry name" value="CALPAIN"/>
    <property type="match status" value="1"/>
</dbReference>
<dbReference type="PROSITE" id="PS50222">
    <property type="entry name" value="EF_HAND_2"/>
    <property type="match status" value="1"/>
</dbReference>
<dbReference type="Gene3D" id="3.90.70.10">
    <property type="entry name" value="Cysteine proteinases"/>
    <property type="match status" value="1"/>
</dbReference>
<dbReference type="SUPFAM" id="SSF47473">
    <property type="entry name" value="EF-hand"/>
    <property type="match status" value="1"/>
</dbReference>
<feature type="compositionally biased region" description="Low complexity" evidence="10">
    <location>
        <begin position="81"/>
        <end position="98"/>
    </location>
</feature>
<keyword evidence="5 9" id="KW-0378">Hydrolase</keyword>
<keyword evidence="2 9" id="KW-0645">Protease</keyword>
<dbReference type="CDD" id="cd00214">
    <property type="entry name" value="Calpain_III"/>
    <property type="match status" value="1"/>
</dbReference>
<feature type="domain" description="Calpain catalytic" evidence="11">
    <location>
        <begin position="227"/>
        <end position="530"/>
    </location>
</feature>
<dbReference type="GO" id="GO:0004198">
    <property type="term" value="F:calcium-dependent cysteine-type endopeptidase activity"/>
    <property type="evidence" value="ECO:0007669"/>
    <property type="project" value="InterPro"/>
</dbReference>
<dbReference type="AlphaFoldDB" id="A0AAV4CV95"/>
<dbReference type="InterPro" id="IPR022682">
    <property type="entry name" value="Calpain_domain_III"/>
</dbReference>
<dbReference type="EMBL" id="BLXT01006999">
    <property type="protein sequence ID" value="GFO35611.1"/>
    <property type="molecule type" value="Genomic_DNA"/>
</dbReference>
<evidence type="ECO:0000256" key="5">
    <source>
        <dbReference type="ARBA" id="ARBA00022801"/>
    </source>
</evidence>
<dbReference type="InterPro" id="IPR011992">
    <property type="entry name" value="EF-hand-dom_pair"/>
</dbReference>
<dbReference type="InterPro" id="IPR022684">
    <property type="entry name" value="Calpain_cysteine_protease"/>
</dbReference>
<feature type="compositionally biased region" description="Polar residues" evidence="10">
    <location>
        <begin position="134"/>
        <end position="144"/>
    </location>
</feature>
<dbReference type="InterPro" id="IPR000169">
    <property type="entry name" value="Pept_cys_AS"/>
</dbReference>
<dbReference type="InterPro" id="IPR002048">
    <property type="entry name" value="EF_hand_dom"/>
</dbReference>
<feature type="active site" evidence="8 9">
    <location>
        <position position="286"/>
    </location>
</feature>
<dbReference type="SMART" id="SM00720">
    <property type="entry name" value="calpain_III"/>
    <property type="match status" value="1"/>
</dbReference>
<evidence type="ECO:0000259" key="11">
    <source>
        <dbReference type="PROSITE" id="PS50203"/>
    </source>
</evidence>
<keyword evidence="14" id="KW-1185">Reference proteome</keyword>
<feature type="domain" description="EF-hand" evidence="12">
    <location>
        <begin position="751"/>
        <end position="786"/>
    </location>
</feature>
<dbReference type="SMART" id="SM00054">
    <property type="entry name" value="EFh"/>
    <property type="match status" value="3"/>
</dbReference>
<evidence type="ECO:0000256" key="10">
    <source>
        <dbReference type="SAM" id="MobiDB-lite"/>
    </source>
</evidence>
<dbReference type="Gene3D" id="2.60.120.380">
    <property type="match status" value="1"/>
</dbReference>
<evidence type="ECO:0000256" key="7">
    <source>
        <dbReference type="ARBA" id="ARBA00022837"/>
    </source>
</evidence>
<evidence type="ECO:0000256" key="8">
    <source>
        <dbReference type="PIRSR" id="PIRSR622684-1"/>
    </source>
</evidence>
<dbReference type="Gene3D" id="1.10.238.10">
    <property type="entry name" value="EF-hand"/>
    <property type="match status" value="1"/>
</dbReference>
<evidence type="ECO:0000256" key="1">
    <source>
        <dbReference type="ARBA" id="ARBA00007623"/>
    </source>
</evidence>
<dbReference type="InterPro" id="IPR036213">
    <property type="entry name" value="Calpain_III_sf"/>
</dbReference>
<dbReference type="SUPFAM" id="SSF49758">
    <property type="entry name" value="Calpain large subunit, middle domain (domain III)"/>
    <property type="match status" value="1"/>
</dbReference>
<keyword evidence="7" id="KW-0106">Calcium</keyword>
<dbReference type="FunFam" id="3.90.70.10:FF:000001">
    <property type="entry name" value="Calpain-1 catalytic subunit"/>
    <property type="match status" value="1"/>
</dbReference>
<dbReference type="PROSITE" id="PS00139">
    <property type="entry name" value="THIOL_PROTEASE_CYS"/>
    <property type="match status" value="1"/>
</dbReference>
<dbReference type="SUPFAM" id="SSF54001">
    <property type="entry name" value="Cysteine proteinases"/>
    <property type="match status" value="1"/>
</dbReference>
<comment type="similarity">
    <text evidence="1">Belongs to the peptidase C2 family.</text>
</comment>
<feature type="active site" evidence="8 9">
    <location>
        <position position="470"/>
    </location>
</feature>
<sequence>MASYAYNAGGRQDPSGRLGSQSQQAGSQQNLTGTLNRTEVGRRGAQFHSARPRMDSDNAFLDGRSSPSGTLRRNQARSQDRLNSSSSISSSRSNLSQQPQNPALRRGFINEKPQNYSPAPQQQQPPHYGGSSPGDGSNYHNYSNVPPLKPNMSGNYVDPESIANMNNNNNNMNKVARERDAMNSVSSLQSVASVNSSVMNNSSSAVADSKFHEFEKVRVDYLRRGKLYEDTVFLPSDASAYFSRQPPMQLEWIRAKDIANMHRQQAKFVVRGFDRFDVLQGQLGDCWFVAAVACLSCPEYRHLFERVIPRGQSFQDNWYSGVFRFMFWHFGEWKQILVDDFLPTNHGRLVFVHSSQANEFWAALMEKAYAKLYGSYEALKGGQMMDSLTDLTGGITEHYTLRGEHANVPHNIINILFKALERLSLIGAGIKGSGERILQSGLVSGHAYSVTDLRRILHGQHPVNLIRIRNPHGDSKEWRGRWSEWSPEMQQISPEDRQKLGLIQRDDGEFWMDFEDFLANFDVLDICNLTPDAVGDVQRKWHTVEHTGRWVRGFNAGGRQSKEASHWANPQYLMRLDDTDEDEDQVCTVVVQLMQKDRRKIKQKGETFLFIGFYIYELEKGYTMPLKKDFFDYNRDIANSGAFSNVRQVSKRVSLPPGSYLVVPCTWDVDEEADYYIRFFFEKGNVAEYWDDKPEKTEIPPPPVSPEVREQEENFKQFFYLVSGEDMEVDAFELRDAINEGLKREPLHRDINVEACRSFVSLMDVDGSGKLSFHEFQFLWHHLRSWKKIFYQFDADNLGSMDSRELRSAINGAGYKISNRTIAQLVFKFADQNGRVSLDNFLILMARLMKTFNSFHDIQRDGSATFNIQQWLDRTLTL</sequence>
<evidence type="ECO:0000313" key="14">
    <source>
        <dbReference type="Proteomes" id="UP000735302"/>
    </source>
</evidence>
<dbReference type="PRINTS" id="PR00704">
    <property type="entry name" value="CALPAIN"/>
</dbReference>
<dbReference type="SMART" id="SM00230">
    <property type="entry name" value="CysPc"/>
    <property type="match status" value="1"/>
</dbReference>
<organism evidence="13 14">
    <name type="scientific">Plakobranchus ocellatus</name>
    <dbReference type="NCBI Taxonomy" id="259542"/>
    <lineage>
        <taxon>Eukaryota</taxon>
        <taxon>Metazoa</taxon>
        <taxon>Spiralia</taxon>
        <taxon>Lophotrochozoa</taxon>
        <taxon>Mollusca</taxon>
        <taxon>Gastropoda</taxon>
        <taxon>Heterobranchia</taxon>
        <taxon>Euthyneura</taxon>
        <taxon>Panpulmonata</taxon>
        <taxon>Sacoglossa</taxon>
        <taxon>Placobranchoidea</taxon>
        <taxon>Plakobranchidae</taxon>
        <taxon>Plakobranchus</taxon>
    </lineage>
</organism>
<evidence type="ECO:0000256" key="9">
    <source>
        <dbReference type="PROSITE-ProRule" id="PRU00239"/>
    </source>
</evidence>
<feature type="active site" evidence="8 9">
    <location>
        <position position="446"/>
    </location>
</feature>
<dbReference type="InterPro" id="IPR018247">
    <property type="entry name" value="EF_Hand_1_Ca_BS"/>
</dbReference>
<evidence type="ECO:0000256" key="3">
    <source>
        <dbReference type="ARBA" id="ARBA00022723"/>
    </source>
</evidence>